<feature type="signal peptide" evidence="1">
    <location>
        <begin position="1"/>
        <end position="18"/>
    </location>
</feature>
<accession>A0AAV3ZQU0</accession>
<comment type="caution">
    <text evidence="2">The sequence shown here is derived from an EMBL/GenBank/DDBJ whole genome shotgun (WGS) entry which is preliminary data.</text>
</comment>
<feature type="chain" id="PRO_5043651999" evidence="1">
    <location>
        <begin position="19"/>
        <end position="124"/>
    </location>
</feature>
<dbReference type="AlphaFoldDB" id="A0AAV3ZQU0"/>
<dbReference type="Proteomes" id="UP000735302">
    <property type="component" value="Unassembled WGS sequence"/>
</dbReference>
<evidence type="ECO:0000313" key="2">
    <source>
        <dbReference type="EMBL" id="GFN96880.1"/>
    </source>
</evidence>
<proteinExistence type="predicted"/>
<evidence type="ECO:0000313" key="3">
    <source>
        <dbReference type="Proteomes" id="UP000735302"/>
    </source>
</evidence>
<organism evidence="2 3">
    <name type="scientific">Plakobranchus ocellatus</name>
    <dbReference type="NCBI Taxonomy" id="259542"/>
    <lineage>
        <taxon>Eukaryota</taxon>
        <taxon>Metazoa</taxon>
        <taxon>Spiralia</taxon>
        <taxon>Lophotrochozoa</taxon>
        <taxon>Mollusca</taxon>
        <taxon>Gastropoda</taxon>
        <taxon>Heterobranchia</taxon>
        <taxon>Euthyneura</taxon>
        <taxon>Panpulmonata</taxon>
        <taxon>Sacoglossa</taxon>
        <taxon>Placobranchoidea</taxon>
        <taxon>Plakobranchidae</taxon>
        <taxon>Plakobranchus</taxon>
    </lineage>
</organism>
<keyword evidence="3" id="KW-1185">Reference proteome</keyword>
<protein>
    <submittedName>
        <fullName evidence="2">Uncharacterized protein</fullName>
    </submittedName>
</protein>
<reference evidence="2 3" key="1">
    <citation type="journal article" date="2021" name="Elife">
        <title>Chloroplast acquisition without the gene transfer in kleptoplastic sea slugs, Plakobranchus ocellatus.</title>
        <authorList>
            <person name="Maeda T."/>
            <person name="Takahashi S."/>
            <person name="Yoshida T."/>
            <person name="Shimamura S."/>
            <person name="Takaki Y."/>
            <person name="Nagai Y."/>
            <person name="Toyoda A."/>
            <person name="Suzuki Y."/>
            <person name="Arimoto A."/>
            <person name="Ishii H."/>
            <person name="Satoh N."/>
            <person name="Nishiyama T."/>
            <person name="Hasebe M."/>
            <person name="Maruyama T."/>
            <person name="Minagawa J."/>
            <person name="Obokata J."/>
            <person name="Shigenobu S."/>
        </authorList>
    </citation>
    <scope>NUCLEOTIDE SEQUENCE [LARGE SCALE GENOMIC DNA]</scope>
</reference>
<name>A0AAV3ZQU0_9GAST</name>
<keyword evidence="1" id="KW-0732">Signal</keyword>
<dbReference type="EMBL" id="BLXT01002711">
    <property type="protein sequence ID" value="GFN96880.1"/>
    <property type="molecule type" value="Genomic_DNA"/>
</dbReference>
<sequence>MKILLVASLLLCLLLADAAPFLKVFKDASEDIGGAISGNIKSLKPIDREALFARVKEVLQNSTRIFSDEEIWTTVRAIEAGVTPAGKKVILNLRTIRLKLGKLYKILKDKNIFAILKGLPISAG</sequence>
<gene>
    <name evidence="2" type="ORF">PoB_002338600</name>
</gene>
<evidence type="ECO:0000256" key="1">
    <source>
        <dbReference type="SAM" id="SignalP"/>
    </source>
</evidence>